<comment type="caution">
    <text evidence="1">The sequence shown here is derived from an EMBL/GenBank/DDBJ whole genome shotgun (WGS) entry which is preliminary data.</text>
</comment>
<dbReference type="Proteomes" id="UP000709437">
    <property type="component" value="Unassembled WGS sequence"/>
</dbReference>
<dbReference type="Gene3D" id="3.60.15.10">
    <property type="entry name" value="Ribonuclease Z/Hydroxyacylglutathione hydrolase-like"/>
    <property type="match status" value="1"/>
</dbReference>
<reference evidence="1" key="1">
    <citation type="submission" date="2021-05" db="EMBL/GenBank/DDBJ databases">
        <title>Whole genome sequence of Curtobacterium flaccumfaciens pv. flaccumfaciens strain CFBP 3417.</title>
        <authorList>
            <person name="Osdaghi E."/>
            <person name="Taghouti G."/>
            <person name="Portier P."/>
            <person name="Fazliarab A."/>
            <person name="Taghavi S.M."/>
            <person name="Briand M."/>
            <person name="Le-Saux M."/>
            <person name="Jacques M.-A."/>
        </authorList>
    </citation>
    <scope>NUCLEOTIDE SEQUENCE</scope>
    <source>
        <strain evidence="1">CFBP 3417</strain>
    </source>
</reference>
<dbReference type="SUPFAM" id="SSF56281">
    <property type="entry name" value="Metallo-hydrolase/oxidoreductase"/>
    <property type="match status" value="1"/>
</dbReference>
<protein>
    <submittedName>
        <fullName evidence="1">MBL fold metallo-hydrolase</fullName>
    </submittedName>
</protein>
<name>A0A5P8YV87_9MICO</name>
<proteinExistence type="predicted"/>
<dbReference type="PANTHER" id="PTHR30619">
    <property type="entry name" value="DNA INTERNALIZATION/COMPETENCE PROTEIN COMEC/REC2"/>
    <property type="match status" value="1"/>
</dbReference>
<dbReference type="AlphaFoldDB" id="A0A5P8YV87"/>
<sequence>MIEVEYIPVGEKTDTGDAILCHFTEPGTSTNRVVLIDGGFAATAAAIVAHVQKYYGTDRIDLMICTHPDEDHINGLFGVLEQLHVTQLVIHRPSDYGYASDDVASDKVDDLIRLAKAEGTAVSTNYFAGTSFFSDAIRIAGPSASYYESLLSEQKTGTSAASKASGLFRSVYETIRNALSPRSTDPGEGTLTDNGGTTARNNTSIILDLQVDAYRVLLTGDAGAPALTRAADYLDSSLRNAIGLPTLFDVPHHGSRHNLTTDVMNRLAGPVEGATQSRSAFVSVGKLADEFPRPEVANAFTRRGYSVCATRGQTIRWSRNAGSRQGWTSLTPLTWLEPDE</sequence>
<dbReference type="InterPro" id="IPR036866">
    <property type="entry name" value="RibonucZ/Hydroxyglut_hydro"/>
</dbReference>
<dbReference type="Pfam" id="PF00753">
    <property type="entry name" value="Lactamase_B"/>
    <property type="match status" value="1"/>
</dbReference>
<organism evidence="1 2">
    <name type="scientific">Curtobacterium flaccumfaciens pv. flaccumfaciens</name>
    <dbReference type="NCBI Taxonomy" id="138532"/>
    <lineage>
        <taxon>Bacteria</taxon>
        <taxon>Bacillati</taxon>
        <taxon>Actinomycetota</taxon>
        <taxon>Actinomycetes</taxon>
        <taxon>Micrococcales</taxon>
        <taxon>Microbacteriaceae</taxon>
        <taxon>Curtobacterium</taxon>
    </lineage>
</organism>
<accession>A0A5P8YV87</accession>
<dbReference type="InterPro" id="IPR052159">
    <property type="entry name" value="Competence_DNA_uptake"/>
</dbReference>
<gene>
    <name evidence="1" type="ORF">KK103_14740</name>
</gene>
<dbReference type="PANTHER" id="PTHR30619:SF1">
    <property type="entry name" value="RECOMBINATION PROTEIN 2"/>
    <property type="match status" value="1"/>
</dbReference>
<evidence type="ECO:0000313" key="1">
    <source>
        <dbReference type="EMBL" id="MBT1543022.1"/>
    </source>
</evidence>
<dbReference type="RefSeq" id="WP_128781668.1">
    <property type="nucleotide sequence ID" value="NZ_CP041260.1"/>
</dbReference>
<dbReference type="EMBL" id="JAHEWX010000022">
    <property type="protein sequence ID" value="MBT1543022.1"/>
    <property type="molecule type" value="Genomic_DNA"/>
</dbReference>
<dbReference type="InterPro" id="IPR001279">
    <property type="entry name" value="Metallo-B-lactamas"/>
</dbReference>
<evidence type="ECO:0000313" key="2">
    <source>
        <dbReference type="Proteomes" id="UP000709437"/>
    </source>
</evidence>